<keyword evidence="5" id="KW-1185">Reference proteome</keyword>
<evidence type="ECO:0000256" key="1">
    <source>
        <dbReference type="ARBA" id="ARBA00022729"/>
    </source>
</evidence>
<evidence type="ECO:0000313" key="5">
    <source>
        <dbReference type="Proteomes" id="UP000584642"/>
    </source>
</evidence>
<evidence type="ECO:0000259" key="3">
    <source>
        <dbReference type="SMART" id="SM00062"/>
    </source>
</evidence>
<feature type="domain" description="Solute-binding protein family 3/N-terminal" evidence="3">
    <location>
        <begin position="35"/>
        <end position="266"/>
    </location>
</feature>
<dbReference type="Pfam" id="PF00497">
    <property type="entry name" value="SBP_bac_3"/>
    <property type="match status" value="1"/>
</dbReference>
<organism evidence="4 5">
    <name type="scientific">Azospirillum oleiclasticum</name>
    <dbReference type="NCBI Taxonomy" id="2735135"/>
    <lineage>
        <taxon>Bacteria</taxon>
        <taxon>Pseudomonadati</taxon>
        <taxon>Pseudomonadota</taxon>
        <taxon>Alphaproteobacteria</taxon>
        <taxon>Rhodospirillales</taxon>
        <taxon>Azospirillaceae</taxon>
        <taxon>Azospirillum</taxon>
    </lineage>
</organism>
<accession>A0ABX2TIE7</accession>
<dbReference type="PANTHER" id="PTHR35936">
    <property type="entry name" value="MEMBRANE-BOUND LYTIC MUREIN TRANSGLYCOSYLASE F"/>
    <property type="match status" value="1"/>
</dbReference>
<protein>
    <submittedName>
        <fullName evidence="4">Transporter substrate-binding domain-containing protein</fullName>
    </submittedName>
</protein>
<name>A0ABX2TIE7_9PROT</name>
<keyword evidence="1 2" id="KW-0732">Signal</keyword>
<feature type="signal peptide" evidence="2">
    <location>
        <begin position="1"/>
        <end position="19"/>
    </location>
</feature>
<dbReference type="InterPro" id="IPR001638">
    <property type="entry name" value="Solute-binding_3/MltF_N"/>
</dbReference>
<dbReference type="PANTHER" id="PTHR35936:SF19">
    <property type="entry name" value="AMINO-ACID-BINDING PROTEIN YXEM-RELATED"/>
    <property type="match status" value="1"/>
</dbReference>
<dbReference type="SMART" id="SM00062">
    <property type="entry name" value="PBPb"/>
    <property type="match status" value="1"/>
</dbReference>
<proteinExistence type="predicted"/>
<reference evidence="4 5" key="1">
    <citation type="submission" date="2020-05" db="EMBL/GenBank/DDBJ databases">
        <title>Azospirillum oleiclasticum sp. nov, a nitrogen-fixing and heavy crude oil-emulsifying bacterium isolated from the crude oil of Yumen Oilfield.</title>
        <authorList>
            <person name="Wu D."/>
            <person name="Cai M."/>
            <person name="Zhang X."/>
        </authorList>
    </citation>
    <scope>NUCLEOTIDE SEQUENCE [LARGE SCALE GENOMIC DNA]</scope>
    <source>
        <strain evidence="4 5">ROY-1-1-2</strain>
    </source>
</reference>
<comment type="caution">
    <text evidence="4">The sequence shown here is derived from an EMBL/GenBank/DDBJ whole genome shotgun (WGS) entry which is preliminary data.</text>
</comment>
<dbReference type="SUPFAM" id="SSF53850">
    <property type="entry name" value="Periplasmic binding protein-like II"/>
    <property type="match status" value="1"/>
</dbReference>
<evidence type="ECO:0000313" key="4">
    <source>
        <dbReference type="EMBL" id="NYZ23919.1"/>
    </source>
</evidence>
<feature type="chain" id="PRO_5045932839" evidence="2">
    <location>
        <begin position="20"/>
        <end position="279"/>
    </location>
</feature>
<dbReference type="EMBL" id="JABFDB010000032">
    <property type="protein sequence ID" value="NYZ23919.1"/>
    <property type="molecule type" value="Genomic_DNA"/>
</dbReference>
<dbReference type="RefSeq" id="WP_180285690.1">
    <property type="nucleotide sequence ID" value="NZ_JABFDB010000032.1"/>
</dbReference>
<dbReference type="Gene3D" id="3.40.190.10">
    <property type="entry name" value="Periplasmic binding protein-like II"/>
    <property type="match status" value="2"/>
</dbReference>
<dbReference type="Proteomes" id="UP000584642">
    <property type="component" value="Unassembled WGS sequence"/>
</dbReference>
<sequence length="279" mass="29869">MRITATGLAGIALAAFTTAAVTMGTAITPAAAAEKLIVGNEGTYPPFSMVEPSGALTGIEPELMREACKRMGVECEFAVMDFQALIPSLLQGKIGALGSQLTPLPERKARMNFTIPIIFNHDAFVYKKGKSYDFGKGGLKDARVGVQSGTPQAKYVATTYPHLQPALYTNPDQMKLDLLNGRLDMVFGANLNWTSSLIDTPDGKDWQLANFTVWTGDPSVPEAERGSSWAVPKGDTALLEKMDAALKSMIADCSFTTIRARFLSVPIAPMEAACVAKAK</sequence>
<gene>
    <name evidence="4" type="ORF">HND93_29810</name>
</gene>
<evidence type="ECO:0000256" key="2">
    <source>
        <dbReference type="SAM" id="SignalP"/>
    </source>
</evidence>